<reference evidence="1 2" key="1">
    <citation type="submission" date="2009-10" db="EMBL/GenBank/DDBJ databases">
        <authorList>
            <person name="Qin X."/>
            <person name="Bachman B."/>
            <person name="Battles P."/>
            <person name="Bell A."/>
            <person name="Bess C."/>
            <person name="Bickham C."/>
            <person name="Chaboub L."/>
            <person name="Chen D."/>
            <person name="Coyle M."/>
            <person name="Deiros D.R."/>
            <person name="Dinh H."/>
            <person name="Forbes L."/>
            <person name="Fowler G."/>
            <person name="Francisco L."/>
            <person name="Fu Q."/>
            <person name="Gubbala S."/>
            <person name="Hale W."/>
            <person name="Han Y."/>
            <person name="Hemphill L."/>
            <person name="Highlander S.K."/>
            <person name="Hirani K."/>
            <person name="Hogues M."/>
            <person name="Jackson L."/>
            <person name="Jakkamsetti A."/>
            <person name="Javaid M."/>
            <person name="Jiang H."/>
            <person name="Korchina V."/>
            <person name="Kovar C."/>
            <person name="Lara F."/>
            <person name="Lee S."/>
            <person name="Mata R."/>
            <person name="Mathew T."/>
            <person name="Moen C."/>
            <person name="Morales K."/>
            <person name="Munidasa M."/>
            <person name="Nazareth L."/>
            <person name="Ngo R."/>
            <person name="Nguyen L."/>
            <person name="Okwuonu G."/>
            <person name="Ongeri F."/>
            <person name="Patil S."/>
            <person name="Petrosino J."/>
            <person name="Pham C."/>
            <person name="Pham P."/>
            <person name="Pu L.-L."/>
            <person name="Puazo M."/>
            <person name="Raj R."/>
            <person name="Reid J."/>
            <person name="Rouhana J."/>
            <person name="Saada N."/>
            <person name="Shang Y."/>
            <person name="Simmons D."/>
            <person name="Thornton R."/>
            <person name="Warren J."/>
            <person name="Weissenberger G."/>
            <person name="Zhang J."/>
            <person name="Zhang L."/>
            <person name="Zhou C."/>
            <person name="Zhu D."/>
            <person name="Muzny D."/>
            <person name="Worley K."/>
            <person name="Gibbs R."/>
        </authorList>
    </citation>
    <scope>NUCLEOTIDE SEQUENCE [LARGE SCALE GENOMIC DNA]</scope>
    <source>
        <strain evidence="1 2">DSM 17361</strain>
    </source>
</reference>
<evidence type="ECO:0000313" key="1">
    <source>
        <dbReference type="EMBL" id="EFA42989.1"/>
    </source>
</evidence>
<accession>D1Q090</accession>
<dbReference type="AlphaFoldDB" id="D1Q090"/>
<gene>
    <name evidence="1" type="ORF">HMPREF0645_2625</name>
</gene>
<dbReference type="Proteomes" id="UP000003160">
    <property type="component" value="Unassembled WGS sequence"/>
</dbReference>
<sequence>MIQEIEITEKNINDLWNLECVHSMIKTGDGFVLELNHQVTNGWVARKGESLRQNDNGKWEIVRKGK</sequence>
<dbReference type="EMBL" id="ACKS01000107">
    <property type="protein sequence ID" value="EFA42989.1"/>
    <property type="molecule type" value="Genomic_DNA"/>
</dbReference>
<organism evidence="1 2">
    <name type="scientific">Hallella bergensis DSM 17361</name>
    <dbReference type="NCBI Taxonomy" id="585502"/>
    <lineage>
        <taxon>Bacteria</taxon>
        <taxon>Pseudomonadati</taxon>
        <taxon>Bacteroidota</taxon>
        <taxon>Bacteroidia</taxon>
        <taxon>Bacteroidales</taxon>
        <taxon>Prevotellaceae</taxon>
        <taxon>Hallella</taxon>
    </lineage>
</organism>
<proteinExistence type="predicted"/>
<comment type="caution">
    <text evidence="1">The sequence shown here is derived from an EMBL/GenBank/DDBJ whole genome shotgun (WGS) entry which is preliminary data.</text>
</comment>
<evidence type="ECO:0000313" key="2">
    <source>
        <dbReference type="Proteomes" id="UP000003160"/>
    </source>
</evidence>
<name>D1Q090_9BACT</name>
<protein>
    <submittedName>
        <fullName evidence="1">Uncharacterized protein</fullName>
    </submittedName>
</protein>
<keyword evidence="2" id="KW-1185">Reference proteome</keyword>
<dbReference type="HOGENOM" id="CLU_2827553_0_0_10"/>